<dbReference type="PANTHER" id="PTHR39289:SF1">
    <property type="entry name" value="L-ECTOINE SYNTHASE"/>
    <property type="match status" value="1"/>
</dbReference>
<evidence type="ECO:0000256" key="1">
    <source>
        <dbReference type="ARBA" id="ARBA00005181"/>
    </source>
</evidence>
<proteinExistence type="inferred from homology"/>
<dbReference type="Gene3D" id="2.60.120.10">
    <property type="entry name" value="Jelly Rolls"/>
    <property type="match status" value="1"/>
</dbReference>
<evidence type="ECO:0000256" key="3">
    <source>
        <dbReference type="ARBA" id="ARBA00013192"/>
    </source>
</evidence>
<dbReference type="AlphaFoldDB" id="A0A1X2EIV0"/>
<dbReference type="InterPro" id="IPR010462">
    <property type="entry name" value="Ectoine_synth"/>
</dbReference>
<dbReference type="CDD" id="cd06978">
    <property type="entry name" value="cupin_EctC"/>
    <property type="match status" value="1"/>
</dbReference>
<dbReference type="RefSeq" id="WP_085110194.1">
    <property type="nucleotide sequence ID" value="NZ_JACKSN010000079.1"/>
</dbReference>
<dbReference type="Proteomes" id="UP000193090">
    <property type="component" value="Unassembled WGS sequence"/>
</dbReference>
<evidence type="ECO:0000256" key="7">
    <source>
        <dbReference type="ARBA" id="ARBA00048714"/>
    </source>
</evidence>
<accession>A0A1X2EIV0</accession>
<evidence type="ECO:0000256" key="2">
    <source>
        <dbReference type="ARBA" id="ARBA00009637"/>
    </source>
</evidence>
<sequence>MIVRTTDEITGTDREVSGDNWVSKRIILADDDVGFSYHETTVRAGTQTPLHYPDYIEAVWLIEGHGRLVDRENDKEHPLKPGTMYLLDGHERHTIVADEQLRMYCVFAPAVPPGSD</sequence>
<name>A0A1X2EIV0_9MYCO</name>
<evidence type="ECO:0000256" key="4">
    <source>
        <dbReference type="ARBA" id="ARBA00019707"/>
    </source>
</evidence>
<dbReference type="OrthoDB" id="4406415at2"/>
<dbReference type="InterPro" id="IPR014710">
    <property type="entry name" value="RmlC-like_jellyroll"/>
</dbReference>
<keyword evidence="9" id="KW-1185">Reference proteome</keyword>
<dbReference type="EC" id="4.2.1.108" evidence="3"/>
<evidence type="ECO:0000313" key="8">
    <source>
        <dbReference type="EMBL" id="ORX03405.1"/>
    </source>
</evidence>
<dbReference type="Pfam" id="PF06339">
    <property type="entry name" value="Ectoine_synth"/>
    <property type="match status" value="1"/>
</dbReference>
<comment type="caution">
    <text evidence="8">The sequence shown here is derived from an EMBL/GenBank/DDBJ whole genome shotgun (WGS) entry which is preliminary data.</text>
</comment>
<dbReference type="SUPFAM" id="SSF51182">
    <property type="entry name" value="RmlC-like cupins"/>
    <property type="match status" value="1"/>
</dbReference>
<evidence type="ECO:0000313" key="9">
    <source>
        <dbReference type="Proteomes" id="UP000193090"/>
    </source>
</evidence>
<dbReference type="STRING" id="1798.AWC30_10990"/>
<comment type="catalytic activity">
    <reaction evidence="7">
        <text>(2S)-4-acetamido-2-aminobutanoate = L-ectoine + H2O</text>
        <dbReference type="Rhea" id="RHEA:17281"/>
        <dbReference type="ChEBI" id="CHEBI:15377"/>
        <dbReference type="ChEBI" id="CHEBI:58515"/>
        <dbReference type="ChEBI" id="CHEBI:58929"/>
        <dbReference type="EC" id="4.2.1.108"/>
    </reaction>
</comment>
<evidence type="ECO:0000256" key="5">
    <source>
        <dbReference type="ARBA" id="ARBA00023239"/>
    </source>
</evidence>
<evidence type="ECO:0000256" key="6">
    <source>
        <dbReference type="ARBA" id="ARBA00033271"/>
    </source>
</evidence>
<reference evidence="8 9" key="1">
    <citation type="submission" date="2016-01" db="EMBL/GenBank/DDBJ databases">
        <title>The new phylogeny of the genus Mycobacterium.</title>
        <authorList>
            <person name="Tarcisio F."/>
            <person name="Conor M."/>
            <person name="Antonella G."/>
            <person name="Elisabetta G."/>
            <person name="Giulia F.S."/>
            <person name="Sara T."/>
            <person name="Anna F."/>
            <person name="Clotilde B."/>
            <person name="Roberto B."/>
            <person name="Veronica D.S."/>
            <person name="Fabio R."/>
            <person name="Monica P."/>
            <person name="Olivier J."/>
            <person name="Enrico T."/>
            <person name="Nicola S."/>
        </authorList>
    </citation>
    <scope>NUCLEOTIDE SEQUENCE [LARGE SCALE GENOMIC DNA]</scope>
    <source>
        <strain evidence="8 9">DSM 44153</strain>
    </source>
</reference>
<comment type="similarity">
    <text evidence="2">Belongs to the ectoine synthase family.</text>
</comment>
<dbReference type="UniPathway" id="UPA00067">
    <property type="reaction ID" value="UER00123"/>
</dbReference>
<comment type="pathway">
    <text evidence="1">Amine and polyamine biosynthesis; ectoine biosynthesis; L-ectoine from L-aspartate 4-semialdehyde: step 3/3.</text>
</comment>
<dbReference type="InterPro" id="IPR011051">
    <property type="entry name" value="RmlC_Cupin_sf"/>
</dbReference>
<dbReference type="NCBIfam" id="NF009806">
    <property type="entry name" value="PRK13290.1"/>
    <property type="match status" value="1"/>
</dbReference>
<dbReference type="PANTHER" id="PTHR39289">
    <property type="match status" value="1"/>
</dbReference>
<keyword evidence="5" id="KW-0456">Lyase</keyword>
<gene>
    <name evidence="8" type="ORF">AWC30_10990</name>
</gene>
<dbReference type="EMBL" id="LQPZ01000028">
    <property type="protein sequence ID" value="ORX03405.1"/>
    <property type="molecule type" value="Genomic_DNA"/>
</dbReference>
<dbReference type="GO" id="GO:0019491">
    <property type="term" value="P:ectoine biosynthetic process"/>
    <property type="evidence" value="ECO:0007669"/>
    <property type="project" value="UniProtKB-UniPathway"/>
</dbReference>
<protein>
    <recommendedName>
        <fullName evidence="4">L-ectoine synthase</fullName>
        <ecNumber evidence="3">4.2.1.108</ecNumber>
    </recommendedName>
    <alternativeName>
        <fullName evidence="6">N-acetyldiaminobutyrate dehydratase</fullName>
    </alternativeName>
</protein>
<organism evidence="8 9">
    <name type="scientific">Mycolicibacillus trivialis</name>
    <dbReference type="NCBI Taxonomy" id="1798"/>
    <lineage>
        <taxon>Bacteria</taxon>
        <taxon>Bacillati</taxon>
        <taxon>Actinomycetota</taxon>
        <taxon>Actinomycetes</taxon>
        <taxon>Mycobacteriales</taxon>
        <taxon>Mycobacteriaceae</taxon>
        <taxon>Mycolicibacillus</taxon>
    </lineage>
</organism>
<dbReference type="GO" id="GO:0033990">
    <property type="term" value="F:ectoine synthase activity"/>
    <property type="evidence" value="ECO:0007669"/>
    <property type="project" value="UniProtKB-EC"/>
</dbReference>